<keyword evidence="7" id="KW-1185">Reference proteome</keyword>
<evidence type="ECO:0000256" key="3">
    <source>
        <dbReference type="ARBA" id="ARBA00021519"/>
    </source>
</evidence>
<evidence type="ECO:0000256" key="2">
    <source>
        <dbReference type="ARBA" id="ARBA00009599"/>
    </source>
</evidence>
<evidence type="ECO:0000256" key="1">
    <source>
        <dbReference type="ARBA" id="ARBA00004229"/>
    </source>
</evidence>
<dbReference type="GO" id="GO:0009507">
    <property type="term" value="C:chloroplast"/>
    <property type="evidence" value="ECO:0007669"/>
    <property type="project" value="UniProtKB-SubCell"/>
</dbReference>
<dbReference type="InterPro" id="IPR038860">
    <property type="entry name" value="YCF72"/>
</dbReference>
<evidence type="ECO:0000256" key="5">
    <source>
        <dbReference type="ARBA" id="ARBA00022640"/>
    </source>
</evidence>
<keyword evidence="5" id="KW-0934">Plastid</keyword>
<evidence type="ECO:0000256" key="4">
    <source>
        <dbReference type="ARBA" id="ARBA00022528"/>
    </source>
</evidence>
<sequence length="141" mass="15884">MTSLPVRPQWENKTEDLTTYLHRPRTTTSPLSFLGDRRIVPFESVFSCFSRRSGESCNPTCSTVAEQFLDQQTSPKGNFNAANFFSFAISFAIAHAPLANCPPFSTFRPNDYEIMSILPYITGNVGDLYLSMERILRITTA</sequence>
<gene>
    <name evidence="6" type="ORF">DVH24_002795</name>
</gene>
<reference evidence="6 7" key="1">
    <citation type="submission" date="2018-10" db="EMBL/GenBank/DDBJ databases">
        <title>A high-quality apple genome assembly.</title>
        <authorList>
            <person name="Hu J."/>
        </authorList>
    </citation>
    <scope>NUCLEOTIDE SEQUENCE [LARGE SCALE GENOMIC DNA]</scope>
    <source>
        <strain evidence="7">cv. HFTH1</strain>
        <tissue evidence="6">Young leaf</tissue>
    </source>
</reference>
<protein>
    <recommendedName>
        <fullName evidence="3">Uncharacterized protein ycf72</fullName>
    </recommendedName>
</protein>
<keyword evidence="4" id="KW-0150">Chloroplast</keyword>
<dbReference type="PANTHER" id="PTHR37377">
    <property type="entry name" value="RIBULOSE BISPHOSPHATE CARBOXYLASE LARGE CHAIN"/>
    <property type="match status" value="1"/>
</dbReference>
<evidence type="ECO:0000313" key="7">
    <source>
        <dbReference type="Proteomes" id="UP000290289"/>
    </source>
</evidence>
<dbReference type="PANTHER" id="PTHR37377:SF2">
    <property type="entry name" value="SMALL RIBOSOMAL SUBUNIT PROTEIN US2C"/>
    <property type="match status" value="1"/>
</dbReference>
<dbReference type="Proteomes" id="UP000290289">
    <property type="component" value="Chromosome 3"/>
</dbReference>
<dbReference type="EMBL" id="RDQH01000329">
    <property type="protein sequence ID" value="RXI02717.1"/>
    <property type="molecule type" value="Genomic_DNA"/>
</dbReference>
<dbReference type="STRING" id="3750.A0A498K5X6"/>
<name>A0A498K5X6_MALDO</name>
<comment type="subcellular location">
    <subcellularLocation>
        <location evidence="1">Plastid</location>
        <location evidence="1">Chloroplast</location>
    </subcellularLocation>
</comment>
<dbReference type="AlphaFoldDB" id="A0A498K5X6"/>
<proteinExistence type="inferred from homology"/>
<organism evidence="6 7">
    <name type="scientific">Malus domestica</name>
    <name type="common">Apple</name>
    <name type="synonym">Pyrus malus</name>
    <dbReference type="NCBI Taxonomy" id="3750"/>
    <lineage>
        <taxon>Eukaryota</taxon>
        <taxon>Viridiplantae</taxon>
        <taxon>Streptophyta</taxon>
        <taxon>Embryophyta</taxon>
        <taxon>Tracheophyta</taxon>
        <taxon>Spermatophyta</taxon>
        <taxon>Magnoliopsida</taxon>
        <taxon>eudicotyledons</taxon>
        <taxon>Gunneridae</taxon>
        <taxon>Pentapetalae</taxon>
        <taxon>rosids</taxon>
        <taxon>fabids</taxon>
        <taxon>Rosales</taxon>
        <taxon>Rosaceae</taxon>
        <taxon>Amygdaloideae</taxon>
        <taxon>Maleae</taxon>
        <taxon>Malus</taxon>
    </lineage>
</organism>
<comment type="similarity">
    <text evidence="2">Belongs to the ycf72 family.</text>
</comment>
<evidence type="ECO:0000313" key="6">
    <source>
        <dbReference type="EMBL" id="RXI02717.1"/>
    </source>
</evidence>
<accession>A0A498K5X6</accession>
<comment type="caution">
    <text evidence="6">The sequence shown here is derived from an EMBL/GenBank/DDBJ whole genome shotgun (WGS) entry which is preliminary data.</text>
</comment>